<protein>
    <submittedName>
        <fullName evidence="1">(diamondback moth) hypothetical protein</fullName>
    </submittedName>
</protein>
<name>A0A8S4EBN0_PLUXY</name>
<dbReference type="EMBL" id="CAJHNJ030000014">
    <property type="protein sequence ID" value="CAG9112606.1"/>
    <property type="molecule type" value="Genomic_DNA"/>
</dbReference>
<sequence>MESTLNSIITAAFEKLKAEGKNTVEGLLQWLKSKKLLATEAAENHARELLSAGATEGKVQLDQFKQVVQKTAEESKVGAEQVLDMVRDHGNSFVGTVAGSAKKLGNLLLKDKKE</sequence>
<comment type="caution">
    <text evidence="1">The sequence shown here is derived from an EMBL/GenBank/DDBJ whole genome shotgun (WGS) entry which is preliminary data.</text>
</comment>
<proteinExistence type="predicted"/>
<evidence type="ECO:0000313" key="1">
    <source>
        <dbReference type="EMBL" id="CAG9112606.1"/>
    </source>
</evidence>
<dbReference type="OrthoDB" id="7492502at2759"/>
<dbReference type="Proteomes" id="UP000653454">
    <property type="component" value="Unassembled WGS sequence"/>
</dbReference>
<organism evidence="1 2">
    <name type="scientific">Plutella xylostella</name>
    <name type="common">Diamondback moth</name>
    <name type="synonym">Plutella maculipennis</name>
    <dbReference type="NCBI Taxonomy" id="51655"/>
    <lineage>
        <taxon>Eukaryota</taxon>
        <taxon>Metazoa</taxon>
        <taxon>Ecdysozoa</taxon>
        <taxon>Arthropoda</taxon>
        <taxon>Hexapoda</taxon>
        <taxon>Insecta</taxon>
        <taxon>Pterygota</taxon>
        <taxon>Neoptera</taxon>
        <taxon>Endopterygota</taxon>
        <taxon>Lepidoptera</taxon>
        <taxon>Glossata</taxon>
        <taxon>Ditrysia</taxon>
        <taxon>Yponomeutoidea</taxon>
        <taxon>Plutellidae</taxon>
        <taxon>Plutella</taxon>
    </lineage>
</organism>
<gene>
    <name evidence="1" type="ORF">PLXY2_LOCUS4965</name>
</gene>
<keyword evidence="2" id="KW-1185">Reference proteome</keyword>
<reference evidence="1" key="1">
    <citation type="submission" date="2020-11" db="EMBL/GenBank/DDBJ databases">
        <authorList>
            <person name="Whiteford S."/>
        </authorList>
    </citation>
    <scope>NUCLEOTIDE SEQUENCE</scope>
</reference>
<dbReference type="AlphaFoldDB" id="A0A8S4EBN0"/>
<accession>A0A8S4EBN0</accession>
<evidence type="ECO:0000313" key="2">
    <source>
        <dbReference type="Proteomes" id="UP000653454"/>
    </source>
</evidence>